<accession>A0A377PUM8</accession>
<dbReference type="Gene3D" id="3.40.30.10">
    <property type="entry name" value="Glutaredoxin"/>
    <property type="match status" value="1"/>
</dbReference>
<proteinExistence type="predicted"/>
<dbReference type="InterPro" id="IPR036249">
    <property type="entry name" value="Thioredoxin-like_sf"/>
</dbReference>
<keyword evidence="1" id="KW-0812">Transmembrane</keyword>
<dbReference type="SUPFAM" id="SSF52833">
    <property type="entry name" value="Thioredoxin-like"/>
    <property type="match status" value="1"/>
</dbReference>
<gene>
    <name evidence="4" type="ORF">LS73_000075</name>
    <name evidence="3" type="ORF">NCTC12714_00991</name>
</gene>
<keyword evidence="1" id="KW-1133">Transmembrane helix</keyword>
<evidence type="ECO:0000259" key="2">
    <source>
        <dbReference type="Pfam" id="PF13098"/>
    </source>
</evidence>
<reference evidence="3 6" key="2">
    <citation type="submission" date="2018-06" db="EMBL/GenBank/DDBJ databases">
        <authorList>
            <consortium name="Pathogen Informatics"/>
            <person name="Doyle S."/>
        </authorList>
    </citation>
    <scope>NUCLEOTIDE SEQUENCE [LARGE SCALE GENOMIC DNA]</scope>
    <source>
        <strain evidence="3 6">NCTC12714</strain>
    </source>
</reference>
<sequence length="212" mass="24714">MFINHTYFLCFWLYFSRLFYAILPCALLIMLIFSQLFAHSQDVDVQDSTPKQEIVNSTSSLESSLNSIFLDSKNIFIENKYVFLIFIRDDCYYCRILETSIVENASINGYLSINFSSYLINISSNIKHNIPYLKLSGVSSIDMAKLYGVTALPYIVFIGLDSEEIIRVVGFPGERRLMRVLEFVNNDLWRRSNTQAERIESFLKYEEDYSLK</sequence>
<dbReference type="InterPro" id="IPR012336">
    <property type="entry name" value="Thioredoxin-like_fold"/>
</dbReference>
<dbReference type="EMBL" id="UGJE01000002">
    <property type="protein sequence ID" value="STQ86189.1"/>
    <property type="molecule type" value="Genomic_DNA"/>
</dbReference>
<evidence type="ECO:0000313" key="3">
    <source>
        <dbReference type="EMBL" id="STQ86189.1"/>
    </source>
</evidence>
<dbReference type="EMBL" id="JRPD02000001">
    <property type="protein sequence ID" value="TLE01579.1"/>
    <property type="molecule type" value="Genomic_DNA"/>
</dbReference>
<evidence type="ECO:0000313" key="6">
    <source>
        <dbReference type="Proteomes" id="UP000255139"/>
    </source>
</evidence>
<dbReference type="Proteomes" id="UP000255139">
    <property type="component" value="Unassembled WGS sequence"/>
</dbReference>
<name>A0A377PUM8_9HELI</name>
<organism evidence="3 6">
    <name type="scientific">Helicobacter muridarum</name>
    <dbReference type="NCBI Taxonomy" id="216"/>
    <lineage>
        <taxon>Bacteria</taxon>
        <taxon>Pseudomonadati</taxon>
        <taxon>Campylobacterota</taxon>
        <taxon>Epsilonproteobacteria</taxon>
        <taxon>Campylobacterales</taxon>
        <taxon>Helicobacteraceae</taxon>
        <taxon>Helicobacter</taxon>
    </lineage>
</organism>
<dbReference type="AlphaFoldDB" id="A0A377PUM8"/>
<dbReference type="OrthoDB" id="5322499at2"/>
<dbReference type="Proteomes" id="UP000029922">
    <property type="component" value="Unassembled WGS sequence"/>
</dbReference>
<evidence type="ECO:0000256" key="1">
    <source>
        <dbReference type="SAM" id="Phobius"/>
    </source>
</evidence>
<reference evidence="4 5" key="1">
    <citation type="journal article" date="2014" name="Genome Announc.">
        <title>Draft genome sequences of eight enterohepatic helicobacter species isolated from both laboratory and wild rodents.</title>
        <authorList>
            <person name="Sheh A."/>
            <person name="Shen Z."/>
            <person name="Fox J.G."/>
        </authorList>
    </citation>
    <scope>NUCLEOTIDE SEQUENCE [LARGE SCALE GENOMIC DNA]</scope>
    <source>
        <strain evidence="4 5">ST1</strain>
    </source>
</reference>
<feature type="domain" description="Thioredoxin-like fold" evidence="2">
    <location>
        <begin position="78"/>
        <end position="171"/>
    </location>
</feature>
<evidence type="ECO:0000313" key="4">
    <source>
        <dbReference type="EMBL" id="TLE01579.1"/>
    </source>
</evidence>
<keyword evidence="6" id="KW-1185">Reference proteome</keyword>
<dbReference type="Pfam" id="PF13098">
    <property type="entry name" value="Thioredoxin_2"/>
    <property type="match status" value="1"/>
</dbReference>
<protein>
    <submittedName>
        <fullName evidence="3">Thiol:disulfide interchange protein DsbC</fullName>
    </submittedName>
    <submittedName>
        <fullName evidence="4">Thioredoxin family protein</fullName>
    </submittedName>
</protein>
<evidence type="ECO:0000313" key="5">
    <source>
        <dbReference type="Proteomes" id="UP000029922"/>
    </source>
</evidence>
<keyword evidence="1" id="KW-0472">Membrane</keyword>
<feature type="transmembrane region" description="Helical" evidence="1">
    <location>
        <begin position="12"/>
        <end position="33"/>
    </location>
</feature>